<dbReference type="Gene3D" id="2.40.420.20">
    <property type="match status" value="1"/>
</dbReference>
<feature type="domain" description="Multidrug resistance protein MdtA-like beta-barrel" evidence="6">
    <location>
        <begin position="225"/>
        <end position="314"/>
    </location>
</feature>
<dbReference type="InterPro" id="IPR058626">
    <property type="entry name" value="MdtA-like_b-barrel"/>
</dbReference>
<dbReference type="InterPro" id="IPR058625">
    <property type="entry name" value="MdtA-like_BSH"/>
</dbReference>
<evidence type="ECO:0000259" key="6">
    <source>
        <dbReference type="Pfam" id="PF25944"/>
    </source>
</evidence>
<feature type="region of interest" description="Disordered" evidence="3">
    <location>
        <begin position="400"/>
        <end position="431"/>
    </location>
</feature>
<dbReference type="SUPFAM" id="SSF111369">
    <property type="entry name" value="HlyD-like secretion proteins"/>
    <property type="match status" value="1"/>
</dbReference>
<dbReference type="Gene3D" id="2.40.30.170">
    <property type="match status" value="1"/>
</dbReference>
<name>Q2IXW7_RHOP2</name>
<sequence>MTATFAAPSRQEWPFKRARLAILGVPLVAALLLAGCGQDQAAAPKNAGLPRPEVSVVTLHPRSVAITSELSGRTTASLTAEVRPQVGGIIKSRLYEEGGEVSAGDALYQIDPASYQATYDSAVAALEKSEAAVPSAAAKVERYQGLVKQNAVSKQDYDDAVATLAQAKADVASAKASVATARINLDYTRIVAPIGGRIDKSSLTPGALVTAGQTTLLTTIRTLDPINVDVTESSTNLLNWRQAVDAGRIKATGPDVSIKLKLDNGTTYPLTGKLAFVESNVSETTGTFALRAQFPNPKRLLLPGMYVRAIIEQGIAENSFVVPQRAVTRNTKGEAVATIVTAEGKVEQRVLTVGNNVGNNWLVSAGVKDGDRVIVEGIQMVRPGQDVTAVEVTIDENTGQVRDRKQGSLSTPDPVRLADRDADPNAGVVGK</sequence>
<dbReference type="GO" id="GO:0022857">
    <property type="term" value="F:transmembrane transporter activity"/>
    <property type="evidence" value="ECO:0007669"/>
    <property type="project" value="InterPro"/>
</dbReference>
<comment type="subcellular location">
    <subcellularLocation>
        <location evidence="1">Cell envelope</location>
    </subcellularLocation>
</comment>
<dbReference type="InterPro" id="IPR058624">
    <property type="entry name" value="MdtA-like_HH"/>
</dbReference>
<proteinExistence type="inferred from homology"/>
<feature type="domain" description="Multidrug resistance protein MdtA-like alpha-helical hairpin" evidence="4">
    <location>
        <begin position="118"/>
        <end position="188"/>
    </location>
</feature>
<dbReference type="eggNOG" id="COG0845">
    <property type="taxonomic scope" value="Bacteria"/>
</dbReference>
<evidence type="ECO:0000256" key="3">
    <source>
        <dbReference type="SAM" id="MobiDB-lite"/>
    </source>
</evidence>
<gene>
    <name evidence="8" type="ordered locus">RPB_2238</name>
</gene>
<dbReference type="Gene3D" id="2.40.50.100">
    <property type="match status" value="1"/>
</dbReference>
<evidence type="ECO:0000256" key="1">
    <source>
        <dbReference type="ARBA" id="ARBA00004196"/>
    </source>
</evidence>
<accession>Q2IXW7</accession>
<dbReference type="Proteomes" id="UP000008809">
    <property type="component" value="Chromosome"/>
</dbReference>
<protein>
    <submittedName>
        <fullName evidence="8">Secretion protein HlyD</fullName>
    </submittedName>
</protein>
<dbReference type="FunFam" id="1.10.287.470:FF:000002">
    <property type="entry name" value="Efflux RND transporter periplasmic adaptor subunit"/>
    <property type="match status" value="1"/>
</dbReference>
<dbReference type="GO" id="GO:0005886">
    <property type="term" value="C:plasma membrane"/>
    <property type="evidence" value="ECO:0007669"/>
    <property type="project" value="TreeGrafter"/>
</dbReference>
<comment type="similarity">
    <text evidence="2">Belongs to the membrane fusion protein (MFP) (TC 8.A.1) family.</text>
</comment>
<feature type="domain" description="Multidrug resistance protein MdtA-like barrel-sandwich hybrid" evidence="5">
    <location>
        <begin position="79"/>
        <end position="220"/>
    </location>
</feature>
<evidence type="ECO:0000313" key="8">
    <source>
        <dbReference type="EMBL" id="ABD06943.1"/>
    </source>
</evidence>
<dbReference type="GO" id="GO:0030313">
    <property type="term" value="C:cell envelope"/>
    <property type="evidence" value="ECO:0007669"/>
    <property type="project" value="UniProtKB-SubCell"/>
</dbReference>
<dbReference type="FunFam" id="2.40.420.20:FF:000001">
    <property type="entry name" value="Efflux RND transporter periplasmic adaptor subunit"/>
    <property type="match status" value="1"/>
</dbReference>
<dbReference type="EMBL" id="CP000250">
    <property type="protein sequence ID" value="ABD06943.1"/>
    <property type="molecule type" value="Genomic_DNA"/>
</dbReference>
<dbReference type="Pfam" id="PF25917">
    <property type="entry name" value="BSH_RND"/>
    <property type="match status" value="1"/>
</dbReference>
<dbReference type="STRING" id="316058.RPB_2238"/>
<organism evidence="8 9">
    <name type="scientific">Rhodopseudomonas palustris (strain HaA2)</name>
    <dbReference type="NCBI Taxonomy" id="316058"/>
    <lineage>
        <taxon>Bacteria</taxon>
        <taxon>Pseudomonadati</taxon>
        <taxon>Pseudomonadota</taxon>
        <taxon>Alphaproteobacteria</taxon>
        <taxon>Hyphomicrobiales</taxon>
        <taxon>Nitrobacteraceae</taxon>
        <taxon>Rhodopseudomonas</taxon>
    </lineage>
</organism>
<evidence type="ECO:0000313" key="9">
    <source>
        <dbReference type="Proteomes" id="UP000008809"/>
    </source>
</evidence>
<evidence type="ECO:0000259" key="7">
    <source>
        <dbReference type="Pfam" id="PF25967"/>
    </source>
</evidence>
<dbReference type="Pfam" id="PF25967">
    <property type="entry name" value="RND-MFP_C"/>
    <property type="match status" value="1"/>
</dbReference>
<dbReference type="Pfam" id="PF25876">
    <property type="entry name" value="HH_MFP_RND"/>
    <property type="match status" value="1"/>
</dbReference>
<dbReference type="InterPro" id="IPR006143">
    <property type="entry name" value="RND_pump_MFP"/>
</dbReference>
<feature type="domain" description="Multidrug resistance protein MdtA-like C-terminal permuted SH3" evidence="7">
    <location>
        <begin position="318"/>
        <end position="379"/>
    </location>
</feature>
<dbReference type="Gene3D" id="1.10.287.470">
    <property type="entry name" value="Helix hairpin bin"/>
    <property type="match status" value="1"/>
</dbReference>
<dbReference type="InterPro" id="IPR058627">
    <property type="entry name" value="MdtA-like_C"/>
</dbReference>
<dbReference type="KEGG" id="rpb:RPB_2238"/>
<dbReference type="PANTHER" id="PTHR30158:SF3">
    <property type="entry name" value="MULTIDRUG EFFLUX PUMP SUBUNIT ACRA-RELATED"/>
    <property type="match status" value="1"/>
</dbReference>
<evidence type="ECO:0000259" key="4">
    <source>
        <dbReference type="Pfam" id="PF25876"/>
    </source>
</evidence>
<evidence type="ECO:0000256" key="2">
    <source>
        <dbReference type="ARBA" id="ARBA00009477"/>
    </source>
</evidence>
<dbReference type="HOGENOM" id="CLU_018816_2_1_5"/>
<reference evidence="8 9" key="1">
    <citation type="submission" date="2006-01" db="EMBL/GenBank/DDBJ databases">
        <title>Complete sequence of Rhodopseudomonas palustris HaA2.</title>
        <authorList>
            <consortium name="US DOE Joint Genome Institute"/>
            <person name="Copeland A."/>
            <person name="Lucas S."/>
            <person name="Lapidus A."/>
            <person name="Barry K."/>
            <person name="Detter J.C."/>
            <person name="Glavina T."/>
            <person name="Hammon N."/>
            <person name="Israni S."/>
            <person name="Pitluck S."/>
            <person name="Chain P."/>
            <person name="Malfatti S."/>
            <person name="Shin M."/>
            <person name="Vergez L."/>
            <person name="Schmutz J."/>
            <person name="Larimer F."/>
            <person name="Land M."/>
            <person name="Hauser L."/>
            <person name="Pelletier D.A."/>
            <person name="Kyrpides N."/>
            <person name="Anderson I."/>
            <person name="Oda Y."/>
            <person name="Harwood C.S."/>
            <person name="Richardson P."/>
        </authorList>
    </citation>
    <scope>NUCLEOTIDE SEQUENCE [LARGE SCALE GENOMIC DNA]</scope>
    <source>
        <strain evidence="8 9">HaA2</strain>
    </source>
</reference>
<dbReference type="GO" id="GO:0046677">
    <property type="term" value="P:response to antibiotic"/>
    <property type="evidence" value="ECO:0007669"/>
    <property type="project" value="TreeGrafter"/>
</dbReference>
<evidence type="ECO:0000259" key="5">
    <source>
        <dbReference type="Pfam" id="PF25917"/>
    </source>
</evidence>
<dbReference type="NCBIfam" id="TIGR01730">
    <property type="entry name" value="RND_mfp"/>
    <property type="match status" value="1"/>
</dbReference>
<dbReference type="RefSeq" id="WP_011441130.1">
    <property type="nucleotide sequence ID" value="NC_007778.1"/>
</dbReference>
<dbReference type="PANTHER" id="PTHR30158">
    <property type="entry name" value="ACRA/E-RELATED COMPONENT OF DRUG EFFLUX TRANSPORTER"/>
    <property type="match status" value="1"/>
</dbReference>
<dbReference type="Pfam" id="PF25944">
    <property type="entry name" value="Beta-barrel_RND"/>
    <property type="match status" value="1"/>
</dbReference>
<dbReference type="AlphaFoldDB" id="Q2IXW7"/>
<keyword evidence="9" id="KW-1185">Reference proteome</keyword>